<protein>
    <submittedName>
        <fullName evidence="2">Uncharacterized protein</fullName>
    </submittedName>
</protein>
<dbReference type="AlphaFoldDB" id="A0A8T0R3B0"/>
<comment type="caution">
    <text evidence="2">The sequence shown here is derived from an EMBL/GenBank/DDBJ whole genome shotgun (WGS) entry which is preliminary data.</text>
</comment>
<name>A0A8T0R3B0_PANVG</name>
<sequence>MTHAYSIDTRSQQLVLDLMKLVADSVATDDDNNDEYSSQDVNAASQHQNCPNDVTVKDVDVSDHVLCSQHQPFNEYDNSFSAAITNDGQIKSSPYVSGDTTVRDLKKPATLPTPNLSHANINTQKANLDVPSVVARVMEKLTRNNSCTPPSAHKTTPRFVPPPSGYPPTHPVYQSLSQKHESTPPPQPRQSPQMKPLVDSSNFDRSKHLKQSDNSEVDGDSSSDVIMIDIENRYAPDSISPSPVPGMRRFSIRQKFPGKENICPASSQRTHIVMQTLDFAPHSSLSKKFSCLKEKKESSSKPCPDVEIIDERSLSDTVIRMTRRSDEIYNSNLLKSGNNANTPAGSGSLADHLNHQLSMPSQPYRISDSTTGGKLPIHGPRRFAKPA</sequence>
<dbReference type="EMBL" id="CM029048">
    <property type="protein sequence ID" value="KAG2579579.1"/>
    <property type="molecule type" value="Genomic_DNA"/>
</dbReference>
<feature type="region of interest" description="Disordered" evidence="1">
    <location>
        <begin position="142"/>
        <end position="222"/>
    </location>
</feature>
<feature type="compositionally biased region" description="Pro residues" evidence="1">
    <location>
        <begin position="159"/>
        <end position="170"/>
    </location>
</feature>
<keyword evidence="3" id="KW-1185">Reference proteome</keyword>
<reference evidence="2" key="1">
    <citation type="submission" date="2020-05" db="EMBL/GenBank/DDBJ databases">
        <title>WGS assembly of Panicum virgatum.</title>
        <authorList>
            <person name="Lovell J.T."/>
            <person name="Jenkins J."/>
            <person name="Shu S."/>
            <person name="Juenger T.E."/>
            <person name="Schmutz J."/>
        </authorList>
    </citation>
    <scope>NUCLEOTIDE SEQUENCE</scope>
    <source>
        <strain evidence="2">AP13</strain>
    </source>
</reference>
<gene>
    <name evidence="2" type="ORF">PVAP13_6NG271632</name>
</gene>
<feature type="compositionally biased region" description="Basic and acidic residues" evidence="1">
    <location>
        <begin position="202"/>
        <end position="213"/>
    </location>
</feature>
<evidence type="ECO:0000256" key="1">
    <source>
        <dbReference type="SAM" id="MobiDB-lite"/>
    </source>
</evidence>
<accession>A0A8T0R3B0</accession>
<evidence type="ECO:0000313" key="2">
    <source>
        <dbReference type="EMBL" id="KAG2579579.1"/>
    </source>
</evidence>
<organism evidence="2 3">
    <name type="scientific">Panicum virgatum</name>
    <name type="common">Blackwell switchgrass</name>
    <dbReference type="NCBI Taxonomy" id="38727"/>
    <lineage>
        <taxon>Eukaryota</taxon>
        <taxon>Viridiplantae</taxon>
        <taxon>Streptophyta</taxon>
        <taxon>Embryophyta</taxon>
        <taxon>Tracheophyta</taxon>
        <taxon>Spermatophyta</taxon>
        <taxon>Magnoliopsida</taxon>
        <taxon>Liliopsida</taxon>
        <taxon>Poales</taxon>
        <taxon>Poaceae</taxon>
        <taxon>PACMAD clade</taxon>
        <taxon>Panicoideae</taxon>
        <taxon>Panicodae</taxon>
        <taxon>Paniceae</taxon>
        <taxon>Panicinae</taxon>
        <taxon>Panicum</taxon>
        <taxon>Panicum sect. Hiantes</taxon>
    </lineage>
</organism>
<dbReference type="Proteomes" id="UP000823388">
    <property type="component" value="Chromosome 6N"/>
</dbReference>
<feature type="compositionally biased region" description="Polar residues" evidence="1">
    <location>
        <begin position="332"/>
        <end position="345"/>
    </location>
</feature>
<proteinExistence type="predicted"/>
<evidence type="ECO:0000313" key="3">
    <source>
        <dbReference type="Proteomes" id="UP000823388"/>
    </source>
</evidence>
<feature type="region of interest" description="Disordered" evidence="1">
    <location>
        <begin position="332"/>
        <end position="387"/>
    </location>
</feature>